<evidence type="ECO:0000313" key="1">
    <source>
        <dbReference type="Proteomes" id="UP000035642"/>
    </source>
</evidence>
<accession>A0A0K0DK79</accession>
<dbReference type="WBParaSite" id="ACAC_0001189401-mRNA-1">
    <property type="protein sequence ID" value="ACAC_0001189401-mRNA-1"/>
    <property type="gene ID" value="ACAC_0001189401"/>
</dbReference>
<dbReference type="AlphaFoldDB" id="A0A0K0DK79"/>
<organism evidence="1 2">
    <name type="scientific">Angiostrongylus cantonensis</name>
    <name type="common">Rat lungworm</name>
    <dbReference type="NCBI Taxonomy" id="6313"/>
    <lineage>
        <taxon>Eukaryota</taxon>
        <taxon>Metazoa</taxon>
        <taxon>Ecdysozoa</taxon>
        <taxon>Nematoda</taxon>
        <taxon>Chromadorea</taxon>
        <taxon>Rhabditida</taxon>
        <taxon>Rhabditina</taxon>
        <taxon>Rhabditomorpha</taxon>
        <taxon>Strongyloidea</taxon>
        <taxon>Metastrongylidae</taxon>
        <taxon>Angiostrongylus</taxon>
    </lineage>
</organism>
<reference evidence="1" key="1">
    <citation type="submission" date="2012-09" db="EMBL/GenBank/DDBJ databases">
        <authorList>
            <person name="Martin A.A."/>
        </authorList>
    </citation>
    <scope>NUCLEOTIDE SEQUENCE</scope>
</reference>
<reference evidence="2" key="2">
    <citation type="submission" date="2017-02" db="UniProtKB">
        <authorList>
            <consortium name="WormBaseParasite"/>
        </authorList>
    </citation>
    <scope>IDENTIFICATION</scope>
</reference>
<protein>
    <submittedName>
        <fullName evidence="2">TIR domain-containing protein</fullName>
    </submittedName>
</protein>
<proteinExistence type="predicted"/>
<dbReference type="Proteomes" id="UP000035642">
    <property type="component" value="Unassembled WGS sequence"/>
</dbReference>
<sequence length="426" mass="47715">MASLRSTNVAMAYDAANLLQFLLQVVVIDIRWTIDVEFQRRFQNKRYNYPILWIPISTRTASKRWIDERAVSQPFSSSTASLLLIQGVHLRSLETTVSACYQNVNLRFNDFFFSAHLFDDVLPDNVLQTSDKDELPPLGSHHSVVAESGAAVSAESSAHSAFAPLGICPDANSFSVSSKSGRRTGRSLNDILNDIDISGEESKPEMICLHYNIGSVECQELIEKLMTVPRKKFTYGSVYTSSANSWTILWGPERLQELTTLAIQSTVCAALNSRYPLQWVFGVGADRKVVGCLLSDDERDTIRQAFDFSIGSGFLPPLPPDIVELNFHAVGSDSNEDNDRFLVEIVIKDKVCALYQLSPCRIFYVCRNEIKEIQEMNKALSILSCRENSGKEVLGQDASSCLRCQYTFLVQSTHQFIDSQVIQYLS</sequence>
<keyword evidence="1" id="KW-1185">Reference proteome</keyword>
<name>A0A0K0DK79_ANGCA</name>
<evidence type="ECO:0000313" key="2">
    <source>
        <dbReference type="WBParaSite" id="ACAC_0001189401-mRNA-1"/>
    </source>
</evidence>
<dbReference type="STRING" id="6313.A0A0K0DK79"/>